<evidence type="ECO:0000256" key="1">
    <source>
        <dbReference type="SAM" id="MobiDB-lite"/>
    </source>
</evidence>
<organism evidence="2 3">
    <name type="scientific">Candidatus Enterococcus moelleringii</name>
    <dbReference type="NCBI Taxonomy" id="2815325"/>
    <lineage>
        <taxon>Bacteria</taxon>
        <taxon>Bacillati</taxon>
        <taxon>Bacillota</taxon>
        <taxon>Bacilli</taxon>
        <taxon>Lactobacillales</taxon>
        <taxon>Enterococcaceae</taxon>
        <taxon>Enterococcus</taxon>
    </lineage>
</organism>
<feature type="compositionally biased region" description="Basic residues" evidence="1">
    <location>
        <begin position="42"/>
        <end position="60"/>
    </location>
</feature>
<dbReference type="Proteomes" id="UP000664601">
    <property type="component" value="Unassembled WGS sequence"/>
</dbReference>
<feature type="non-terminal residue" evidence="2">
    <location>
        <position position="1"/>
    </location>
</feature>
<sequence length="60" mass="7066">PPEDQSIAMVEEAEEEPAEEKRGWFPKRKKGTNPLAGFSADKRKRKKAINRWKREKNKEN</sequence>
<evidence type="ECO:0000313" key="2">
    <source>
        <dbReference type="EMBL" id="MBO1307468.1"/>
    </source>
</evidence>
<protein>
    <submittedName>
        <fullName evidence="2">Uncharacterized protein</fullName>
    </submittedName>
</protein>
<dbReference type="EMBL" id="JAFREM010000025">
    <property type="protein sequence ID" value="MBO1307468.1"/>
    <property type="molecule type" value="Genomic_DNA"/>
</dbReference>
<feature type="region of interest" description="Disordered" evidence="1">
    <location>
        <begin position="1"/>
        <end position="60"/>
    </location>
</feature>
<dbReference type="RefSeq" id="WP_207674470.1">
    <property type="nucleotide sequence ID" value="NZ_JAFREM010000025.1"/>
</dbReference>
<gene>
    <name evidence="2" type="ORF">JZO70_14925</name>
</gene>
<proteinExistence type="predicted"/>
<accession>A0ABS3LCW1</accession>
<reference evidence="2 3" key="1">
    <citation type="submission" date="2021-03" db="EMBL/GenBank/DDBJ databases">
        <title>Enterococcal diversity collection.</title>
        <authorList>
            <person name="Gilmore M.S."/>
            <person name="Schwartzman J."/>
            <person name="Van Tyne D."/>
            <person name="Martin M."/>
            <person name="Earl A.M."/>
            <person name="Manson A.L."/>
            <person name="Straub T."/>
            <person name="Salamzade R."/>
            <person name="Saavedra J."/>
            <person name="Lebreton F."/>
            <person name="Prichula J."/>
            <person name="Schaufler K."/>
            <person name="Gaca A."/>
            <person name="Sgardioli B."/>
            <person name="Wagenaar J."/>
            <person name="Strong T."/>
        </authorList>
    </citation>
    <scope>NUCLEOTIDE SEQUENCE [LARGE SCALE GENOMIC DNA]</scope>
    <source>
        <strain evidence="2 3">669A</strain>
    </source>
</reference>
<evidence type="ECO:0000313" key="3">
    <source>
        <dbReference type="Proteomes" id="UP000664601"/>
    </source>
</evidence>
<comment type="caution">
    <text evidence="2">The sequence shown here is derived from an EMBL/GenBank/DDBJ whole genome shotgun (WGS) entry which is preliminary data.</text>
</comment>
<name>A0ABS3LCW1_9ENTE</name>
<keyword evidence="3" id="KW-1185">Reference proteome</keyword>